<dbReference type="Gene3D" id="3.40.50.1860">
    <property type="match status" value="2"/>
</dbReference>
<comment type="caution">
    <text evidence="8">The sequence shown here is derived from an EMBL/GenBank/DDBJ whole genome shotgun (WGS) entry which is preliminary data.</text>
</comment>
<name>A0A7W8WZZ2_9MICC</name>
<comment type="function">
    <text evidence="7">Provides the (R)-glutamate required for cell wall biosynthesis.</text>
</comment>
<dbReference type="AlphaFoldDB" id="A0A7W8WZZ2"/>
<feature type="binding site" evidence="7">
    <location>
        <begin position="96"/>
        <end position="97"/>
    </location>
    <ligand>
        <name>substrate</name>
    </ligand>
</feature>
<feature type="binding site" evidence="7">
    <location>
        <begin position="64"/>
        <end position="65"/>
    </location>
    <ligand>
        <name>substrate</name>
    </ligand>
</feature>
<dbReference type="GO" id="GO:0008881">
    <property type="term" value="F:glutamate racemase activity"/>
    <property type="evidence" value="ECO:0007669"/>
    <property type="project" value="UniProtKB-UniRule"/>
</dbReference>
<evidence type="ECO:0000256" key="6">
    <source>
        <dbReference type="ARBA" id="ARBA00023316"/>
    </source>
</evidence>
<dbReference type="PROSITE" id="PS00924">
    <property type="entry name" value="ASP_GLU_RACEMASE_2"/>
    <property type="match status" value="1"/>
</dbReference>
<reference evidence="8 9" key="1">
    <citation type="submission" date="2020-08" db="EMBL/GenBank/DDBJ databases">
        <title>Sequencing the genomes of 1000 actinobacteria strains.</title>
        <authorList>
            <person name="Klenk H.-P."/>
        </authorList>
    </citation>
    <scope>NUCLEOTIDE SEQUENCE [LARGE SCALE GENOMIC DNA]</scope>
    <source>
        <strain evidence="8 9">DSM 105783</strain>
    </source>
</reference>
<dbReference type="EMBL" id="JACHDR010000001">
    <property type="protein sequence ID" value="MBB5513936.1"/>
    <property type="molecule type" value="Genomic_DNA"/>
</dbReference>
<dbReference type="InterPro" id="IPR015942">
    <property type="entry name" value="Asp/Glu/hydantoin_racemase"/>
</dbReference>
<accession>A0A7W8WZZ2</accession>
<feature type="binding site" evidence="7">
    <location>
        <begin position="32"/>
        <end position="33"/>
    </location>
    <ligand>
        <name>substrate</name>
    </ligand>
</feature>
<feature type="active site" description="Proton donor/acceptor" evidence="7">
    <location>
        <position position="95"/>
    </location>
</feature>
<keyword evidence="3 7" id="KW-0133">Cell shape</keyword>
<comment type="similarity">
    <text evidence="7">Belongs to the aspartate/glutamate racemases family.</text>
</comment>
<dbReference type="GO" id="GO:0009252">
    <property type="term" value="P:peptidoglycan biosynthetic process"/>
    <property type="evidence" value="ECO:0007669"/>
    <property type="project" value="UniProtKB-UniRule"/>
</dbReference>
<dbReference type="NCBIfam" id="TIGR00067">
    <property type="entry name" value="glut_race"/>
    <property type="match status" value="1"/>
</dbReference>
<dbReference type="HAMAP" id="MF_00258">
    <property type="entry name" value="Glu_racemase"/>
    <property type="match status" value="1"/>
</dbReference>
<dbReference type="InterPro" id="IPR001920">
    <property type="entry name" value="Asp/Glu_race"/>
</dbReference>
<keyword evidence="5 7" id="KW-0413">Isomerase</keyword>
<dbReference type="PROSITE" id="PS00923">
    <property type="entry name" value="ASP_GLU_RACEMASE_1"/>
    <property type="match status" value="1"/>
</dbReference>
<proteinExistence type="inferred from homology"/>
<protein>
    <recommendedName>
        <fullName evidence="2 7">Glutamate racemase</fullName>
        <ecNumber evidence="2 7">5.1.1.3</ecNumber>
    </recommendedName>
</protein>
<dbReference type="EC" id="5.1.1.3" evidence="2 7"/>
<evidence type="ECO:0000313" key="9">
    <source>
        <dbReference type="Proteomes" id="UP000580797"/>
    </source>
</evidence>
<dbReference type="SUPFAM" id="SSF53681">
    <property type="entry name" value="Aspartate/glutamate racemase"/>
    <property type="match status" value="2"/>
</dbReference>
<dbReference type="Pfam" id="PF01177">
    <property type="entry name" value="Asp_Glu_race"/>
    <property type="match status" value="1"/>
</dbReference>
<organism evidence="8 9">
    <name type="scientific">Neomicrococcus aestuarii</name>
    <dbReference type="NCBI Taxonomy" id="556325"/>
    <lineage>
        <taxon>Bacteria</taxon>
        <taxon>Bacillati</taxon>
        <taxon>Actinomycetota</taxon>
        <taxon>Actinomycetes</taxon>
        <taxon>Micrococcales</taxon>
        <taxon>Micrococcaceae</taxon>
        <taxon>Neomicrococcus</taxon>
    </lineage>
</organism>
<dbReference type="Proteomes" id="UP000580797">
    <property type="component" value="Unassembled WGS sequence"/>
</dbReference>
<evidence type="ECO:0000256" key="1">
    <source>
        <dbReference type="ARBA" id="ARBA00001602"/>
    </source>
</evidence>
<keyword evidence="6 7" id="KW-0961">Cell wall biogenesis/degradation</keyword>
<evidence type="ECO:0000256" key="5">
    <source>
        <dbReference type="ARBA" id="ARBA00023235"/>
    </source>
</evidence>
<dbReference type="RefSeq" id="WP_183666406.1">
    <property type="nucleotide sequence ID" value="NZ_BAAARH010000020.1"/>
</dbReference>
<feature type="binding site" evidence="7">
    <location>
        <begin position="210"/>
        <end position="211"/>
    </location>
    <ligand>
        <name>substrate</name>
    </ligand>
</feature>
<dbReference type="PANTHER" id="PTHR21198:SF2">
    <property type="entry name" value="GLUTAMATE RACEMASE"/>
    <property type="match status" value="1"/>
</dbReference>
<dbReference type="InterPro" id="IPR033134">
    <property type="entry name" value="Asp/Glu_racemase_AS_2"/>
</dbReference>
<dbReference type="PANTHER" id="PTHR21198">
    <property type="entry name" value="GLUTAMATE RACEMASE"/>
    <property type="match status" value="1"/>
</dbReference>
<keyword evidence="4 7" id="KW-0573">Peptidoglycan synthesis</keyword>
<gene>
    <name evidence="7" type="primary">murI</name>
    <name evidence="8" type="ORF">HD598_002623</name>
</gene>
<evidence type="ECO:0000256" key="7">
    <source>
        <dbReference type="HAMAP-Rule" id="MF_00258"/>
    </source>
</evidence>
<dbReference type="InterPro" id="IPR004391">
    <property type="entry name" value="Glu_race"/>
</dbReference>
<dbReference type="GO" id="GO:0008360">
    <property type="term" value="P:regulation of cell shape"/>
    <property type="evidence" value="ECO:0007669"/>
    <property type="project" value="UniProtKB-KW"/>
</dbReference>
<feature type="active site" description="Proton donor/acceptor" evidence="7">
    <location>
        <position position="209"/>
    </location>
</feature>
<dbReference type="InterPro" id="IPR018187">
    <property type="entry name" value="Asp/Glu_racemase_AS_1"/>
</dbReference>
<dbReference type="UniPathway" id="UPA00219"/>
<evidence type="ECO:0000313" key="8">
    <source>
        <dbReference type="EMBL" id="MBB5513936.1"/>
    </source>
</evidence>
<evidence type="ECO:0000256" key="3">
    <source>
        <dbReference type="ARBA" id="ARBA00022960"/>
    </source>
</evidence>
<comment type="pathway">
    <text evidence="7">Cell wall biogenesis; peptidoglycan biosynthesis.</text>
</comment>
<dbReference type="FunFam" id="3.40.50.1860:FF:000001">
    <property type="entry name" value="Glutamate racemase"/>
    <property type="match status" value="1"/>
</dbReference>
<sequence length="321" mass="34052">MPRHNDRFTQLTEGSLGEPFAPHPDAPIGIFDSGVGGLTVARAVLDQLPAESTVYVGDTKNSPYGPLPIAQVRANALGVMDELVAAGVKILVIACNSASAAVLRDARERYTGGYGIPVVEVIQPAVRRAVMATRNGKIGVIGTEATVGSRAYEDAFAAAPHLEIVSAAAPRFVEFVERGITSGDELIQTATEYLAPIMDAGVDTLVLGCTHYPLLTGVISYVVGDSVTLVSSAEETAKDVFRELTRHGLMRQESLPPTHDFLATGDAQSFEVLARRFLGPEVLGVQHADHVAAHFPTGVMARITPEMLEEARIKSLAKGSQ</sequence>
<dbReference type="GO" id="GO:0071555">
    <property type="term" value="P:cell wall organization"/>
    <property type="evidence" value="ECO:0007669"/>
    <property type="project" value="UniProtKB-KW"/>
</dbReference>
<evidence type="ECO:0000256" key="4">
    <source>
        <dbReference type="ARBA" id="ARBA00022984"/>
    </source>
</evidence>
<evidence type="ECO:0000256" key="2">
    <source>
        <dbReference type="ARBA" id="ARBA00013090"/>
    </source>
</evidence>
<comment type="catalytic activity">
    <reaction evidence="1 7">
        <text>L-glutamate = D-glutamate</text>
        <dbReference type="Rhea" id="RHEA:12813"/>
        <dbReference type="ChEBI" id="CHEBI:29985"/>
        <dbReference type="ChEBI" id="CHEBI:29986"/>
        <dbReference type="EC" id="5.1.1.3"/>
    </reaction>
</comment>